<keyword evidence="5" id="KW-1185">Reference proteome</keyword>
<dbReference type="EMBL" id="CAXDID020000776">
    <property type="protein sequence ID" value="CAL6113804.1"/>
    <property type="molecule type" value="Genomic_DNA"/>
</dbReference>
<dbReference type="EMBL" id="CAXDID020000027">
    <property type="protein sequence ID" value="CAL5991552.1"/>
    <property type="molecule type" value="Genomic_DNA"/>
</dbReference>
<evidence type="ECO:0000313" key="3">
    <source>
        <dbReference type="EMBL" id="CAL5991552.1"/>
    </source>
</evidence>
<sequence length="164" mass="18914">MKEVSMSLLQLHNFLQISDIQLEPALQQVQQVNNQDINKLQSQIAQFKSEFQKITKNIPLPMQSHQFDQIQHSNCIPLPNFEKCQANPTNPENGSELLNKFITFPSNFINEAEHLVNYIETNMDSFQSIVAANQTNIDIKAQLLQMQKNIDKITVQIKMFNNDI</sequence>
<evidence type="ECO:0000313" key="5">
    <source>
        <dbReference type="Proteomes" id="UP001642409"/>
    </source>
</evidence>
<reference evidence="2" key="1">
    <citation type="submission" date="2023-06" db="EMBL/GenBank/DDBJ databases">
        <authorList>
            <person name="Kurt Z."/>
        </authorList>
    </citation>
    <scope>NUCLEOTIDE SEQUENCE</scope>
</reference>
<dbReference type="EMBL" id="CATOUU010000985">
    <property type="protein sequence ID" value="CAI9965217.1"/>
    <property type="molecule type" value="Genomic_DNA"/>
</dbReference>
<reference evidence="3 5" key="2">
    <citation type="submission" date="2024-07" db="EMBL/GenBank/DDBJ databases">
        <authorList>
            <person name="Akdeniz Z."/>
        </authorList>
    </citation>
    <scope>NUCLEOTIDE SEQUENCE [LARGE SCALE GENOMIC DNA]</scope>
</reference>
<dbReference type="EMBL" id="CATOUU010000332">
    <property type="protein sequence ID" value="CAI9925009.1"/>
    <property type="molecule type" value="Genomic_DNA"/>
</dbReference>
<evidence type="ECO:0000313" key="1">
    <source>
        <dbReference type="EMBL" id="CAI9925009.1"/>
    </source>
</evidence>
<evidence type="ECO:0000313" key="4">
    <source>
        <dbReference type="EMBL" id="CAL6113804.1"/>
    </source>
</evidence>
<gene>
    <name evidence="3" type="ORF">HINF_LOCUS12154</name>
    <name evidence="1" type="ORF">HINF_LOCUS12654</name>
    <name evidence="2" type="ORF">HINF_LOCUS52862</name>
    <name evidence="4" type="ORF">HINF_LOCUS77681</name>
</gene>
<proteinExistence type="predicted"/>
<accession>A0AA86UUD4</accession>
<evidence type="ECO:0000313" key="2">
    <source>
        <dbReference type="EMBL" id="CAI9965217.1"/>
    </source>
</evidence>
<comment type="caution">
    <text evidence="2">The sequence shown here is derived from an EMBL/GenBank/DDBJ whole genome shotgun (WGS) entry which is preliminary data.</text>
</comment>
<dbReference type="Proteomes" id="UP001642409">
    <property type="component" value="Unassembled WGS sequence"/>
</dbReference>
<protein>
    <submittedName>
        <fullName evidence="3">Hypothetical_protein</fullName>
    </submittedName>
</protein>
<dbReference type="AlphaFoldDB" id="A0AA86UUD4"/>
<organism evidence="2">
    <name type="scientific">Hexamita inflata</name>
    <dbReference type="NCBI Taxonomy" id="28002"/>
    <lineage>
        <taxon>Eukaryota</taxon>
        <taxon>Metamonada</taxon>
        <taxon>Diplomonadida</taxon>
        <taxon>Hexamitidae</taxon>
        <taxon>Hexamitinae</taxon>
        <taxon>Hexamita</taxon>
    </lineage>
</organism>
<name>A0AA86UUD4_9EUKA</name>